<evidence type="ECO:0000313" key="4">
    <source>
        <dbReference type="EMBL" id="GAA5514111.1"/>
    </source>
</evidence>
<dbReference type="InterPro" id="IPR016181">
    <property type="entry name" value="Acyl_CoA_acyltransferase"/>
</dbReference>
<protein>
    <submittedName>
        <fullName evidence="4">Mycothiol acetyltransferase</fullName>
    </submittedName>
</protein>
<gene>
    <name evidence="4" type="primary">mshD_4</name>
    <name evidence="4" type="ORF">Dcar01_02863</name>
</gene>
<name>A0ABP9W9T8_9DEIO</name>
<dbReference type="EMBL" id="BAABRP010000013">
    <property type="protein sequence ID" value="GAA5514111.1"/>
    <property type="molecule type" value="Genomic_DNA"/>
</dbReference>
<dbReference type="PANTHER" id="PTHR43877:SF6">
    <property type="entry name" value="GCN5-RELATED N-ACETYLTRANSFERASE"/>
    <property type="match status" value="1"/>
</dbReference>
<dbReference type="Proteomes" id="UP001401887">
    <property type="component" value="Unassembled WGS sequence"/>
</dbReference>
<reference evidence="4 5" key="1">
    <citation type="submission" date="2024-02" db="EMBL/GenBank/DDBJ databases">
        <title>Deinococcus carri NBRC 110142.</title>
        <authorList>
            <person name="Ichikawa N."/>
            <person name="Katano-Makiyama Y."/>
            <person name="Hidaka K."/>
        </authorList>
    </citation>
    <scope>NUCLEOTIDE SEQUENCE [LARGE SCALE GENOMIC DNA]</scope>
    <source>
        <strain evidence="4 5">NBRC 110142</strain>
    </source>
</reference>
<dbReference type="RefSeq" id="WP_345466415.1">
    <property type="nucleotide sequence ID" value="NZ_BAABRP010000013.1"/>
</dbReference>
<dbReference type="InterPro" id="IPR000182">
    <property type="entry name" value="GNAT_dom"/>
</dbReference>
<proteinExistence type="predicted"/>
<feature type="domain" description="N-acetyltransferase" evidence="3">
    <location>
        <begin position="184"/>
        <end position="321"/>
    </location>
</feature>
<dbReference type="PANTHER" id="PTHR43877">
    <property type="entry name" value="AMINOALKYLPHOSPHONATE N-ACETYLTRANSFERASE-RELATED-RELATED"/>
    <property type="match status" value="1"/>
</dbReference>
<dbReference type="SUPFAM" id="SSF55729">
    <property type="entry name" value="Acyl-CoA N-acyltransferases (Nat)"/>
    <property type="match status" value="2"/>
</dbReference>
<dbReference type="PROSITE" id="PS51186">
    <property type="entry name" value="GNAT"/>
    <property type="match status" value="2"/>
</dbReference>
<accession>A0ABP9W9T8</accession>
<evidence type="ECO:0000313" key="5">
    <source>
        <dbReference type="Proteomes" id="UP001401887"/>
    </source>
</evidence>
<keyword evidence="1" id="KW-0808">Transferase</keyword>
<feature type="domain" description="N-acetyltransferase" evidence="3">
    <location>
        <begin position="3"/>
        <end position="156"/>
    </location>
</feature>
<dbReference type="CDD" id="cd04301">
    <property type="entry name" value="NAT_SF"/>
    <property type="match status" value="2"/>
</dbReference>
<evidence type="ECO:0000256" key="1">
    <source>
        <dbReference type="ARBA" id="ARBA00022679"/>
    </source>
</evidence>
<sequence>MTVHLREAGEADYPALAAVISAANPRHPMTADLLAHEVRDLRTHPLRPHLFQLVAERGGQAVGQAAVYQIPGMFHPDRYWAEVMVRPEAEGQGVGRALAGALEAHLKARGAREVLAGAYEDRPGDLAFLARRGFSEAMRFFDNVLDLGTFDPAPWTGTARLPDGLRVVSLAELVAERGEDAAWRAYHAAFAEAREDVPRTGEATPTLYDVFRQRVEHPQFLAEGVLLAVDATGEVAALTELYTDPADPDRLNTGLTGTRRAFRRQGLGLVLKLAALEVARQRGARSIWTNNASTNVPMLALNERLGFRPQPAWISMRWGRV</sequence>
<comment type="caution">
    <text evidence="4">The sequence shown here is derived from an EMBL/GenBank/DDBJ whole genome shotgun (WGS) entry which is preliminary data.</text>
</comment>
<keyword evidence="2" id="KW-0012">Acyltransferase</keyword>
<organism evidence="4 5">
    <name type="scientific">Deinococcus carri</name>
    <dbReference type="NCBI Taxonomy" id="1211323"/>
    <lineage>
        <taxon>Bacteria</taxon>
        <taxon>Thermotogati</taxon>
        <taxon>Deinococcota</taxon>
        <taxon>Deinococci</taxon>
        <taxon>Deinococcales</taxon>
        <taxon>Deinococcaceae</taxon>
        <taxon>Deinococcus</taxon>
    </lineage>
</organism>
<keyword evidence="5" id="KW-1185">Reference proteome</keyword>
<evidence type="ECO:0000256" key="2">
    <source>
        <dbReference type="ARBA" id="ARBA00023315"/>
    </source>
</evidence>
<dbReference type="Pfam" id="PF00583">
    <property type="entry name" value="Acetyltransf_1"/>
    <property type="match status" value="2"/>
</dbReference>
<dbReference type="InterPro" id="IPR050832">
    <property type="entry name" value="Bact_Acetyltransf"/>
</dbReference>
<evidence type="ECO:0000259" key="3">
    <source>
        <dbReference type="PROSITE" id="PS51186"/>
    </source>
</evidence>
<dbReference type="Gene3D" id="3.40.630.30">
    <property type="match status" value="1"/>
</dbReference>